<dbReference type="InterPro" id="IPR036950">
    <property type="entry name" value="PBP_transglycosylase"/>
</dbReference>
<keyword evidence="14" id="KW-1185">Reference proteome</keyword>
<dbReference type="GO" id="GO:0006508">
    <property type="term" value="P:proteolysis"/>
    <property type="evidence" value="ECO:0007669"/>
    <property type="project" value="UniProtKB-KW"/>
</dbReference>
<comment type="catalytic activity">
    <reaction evidence="8">
        <text>[GlcNAc-(1-&gt;4)-Mur2Ac(oyl-L-Ala-gamma-D-Glu-L-Lys-D-Ala-D-Ala)](n)-di-trans,octa-cis-undecaprenyl diphosphate + beta-D-GlcNAc-(1-&gt;4)-Mur2Ac(oyl-L-Ala-gamma-D-Glu-L-Lys-D-Ala-D-Ala)-di-trans,octa-cis-undecaprenyl diphosphate = [GlcNAc-(1-&gt;4)-Mur2Ac(oyl-L-Ala-gamma-D-Glu-L-Lys-D-Ala-D-Ala)](n+1)-di-trans,octa-cis-undecaprenyl diphosphate + di-trans,octa-cis-undecaprenyl diphosphate + H(+)</text>
        <dbReference type="Rhea" id="RHEA:23708"/>
        <dbReference type="Rhea" id="RHEA-COMP:9602"/>
        <dbReference type="Rhea" id="RHEA-COMP:9603"/>
        <dbReference type="ChEBI" id="CHEBI:15378"/>
        <dbReference type="ChEBI" id="CHEBI:58405"/>
        <dbReference type="ChEBI" id="CHEBI:60033"/>
        <dbReference type="ChEBI" id="CHEBI:78435"/>
        <dbReference type="EC" id="2.4.99.28"/>
    </reaction>
</comment>
<dbReference type="GO" id="GO:0009002">
    <property type="term" value="F:serine-type D-Ala-D-Ala carboxypeptidase activity"/>
    <property type="evidence" value="ECO:0007669"/>
    <property type="project" value="UniProtKB-EC"/>
</dbReference>
<dbReference type="PANTHER" id="PTHR32282:SF33">
    <property type="entry name" value="PEPTIDOGLYCAN GLYCOSYLTRANSFERASE"/>
    <property type="match status" value="1"/>
</dbReference>
<evidence type="ECO:0000313" key="13">
    <source>
        <dbReference type="EMBL" id="QDZ16348.1"/>
    </source>
</evidence>
<accession>A0A5B8M6L1</accession>
<dbReference type="SUPFAM" id="SSF56601">
    <property type="entry name" value="beta-lactamase/transpeptidase-like"/>
    <property type="match status" value="1"/>
</dbReference>
<evidence type="ECO:0000256" key="8">
    <source>
        <dbReference type="ARBA" id="ARBA00049902"/>
    </source>
</evidence>
<evidence type="ECO:0000256" key="4">
    <source>
        <dbReference type="ARBA" id="ARBA00022679"/>
    </source>
</evidence>
<protein>
    <submittedName>
        <fullName evidence="13">Penicillin-binding protein</fullName>
    </submittedName>
</protein>
<dbReference type="Gene3D" id="3.40.710.10">
    <property type="entry name" value="DD-peptidase/beta-lactamase superfamily"/>
    <property type="match status" value="1"/>
</dbReference>
<dbReference type="Proteomes" id="UP000320216">
    <property type="component" value="Chromosome"/>
</dbReference>
<feature type="domain" description="Glycosyl transferase family 51" evidence="12">
    <location>
        <begin position="76"/>
        <end position="290"/>
    </location>
</feature>
<feature type="chain" id="PRO_5039699824" evidence="10">
    <location>
        <begin position="23"/>
        <end position="807"/>
    </location>
</feature>
<keyword evidence="6" id="KW-0511">Multifunctional enzyme</keyword>
<feature type="region of interest" description="Disordered" evidence="9">
    <location>
        <begin position="728"/>
        <end position="807"/>
    </location>
</feature>
<evidence type="ECO:0000259" key="12">
    <source>
        <dbReference type="Pfam" id="PF00912"/>
    </source>
</evidence>
<evidence type="ECO:0000256" key="10">
    <source>
        <dbReference type="SAM" id="SignalP"/>
    </source>
</evidence>
<feature type="signal peptide" evidence="10">
    <location>
        <begin position="1"/>
        <end position="22"/>
    </location>
</feature>
<dbReference type="Pfam" id="PF00912">
    <property type="entry name" value="Transgly"/>
    <property type="match status" value="1"/>
</dbReference>
<evidence type="ECO:0000256" key="5">
    <source>
        <dbReference type="ARBA" id="ARBA00022801"/>
    </source>
</evidence>
<dbReference type="InterPro" id="IPR001264">
    <property type="entry name" value="Glyco_trans_51"/>
</dbReference>
<dbReference type="KEGG" id="huw:FPZ11_17740"/>
<dbReference type="InterPro" id="IPR050396">
    <property type="entry name" value="Glycosyltr_51/Transpeptidase"/>
</dbReference>
<feature type="compositionally biased region" description="Polar residues" evidence="9">
    <location>
        <begin position="728"/>
        <end position="738"/>
    </location>
</feature>
<keyword evidence="1" id="KW-0121">Carboxypeptidase</keyword>
<dbReference type="Gene3D" id="1.10.3810.10">
    <property type="entry name" value="Biosynthetic peptidoglycan transglycosylase-like"/>
    <property type="match status" value="1"/>
</dbReference>
<feature type="compositionally biased region" description="Low complexity" evidence="9">
    <location>
        <begin position="747"/>
        <end position="759"/>
    </location>
</feature>
<keyword evidence="5" id="KW-0378">Hydrolase</keyword>
<organism evidence="13 14">
    <name type="scientific">Humibacter ginsenosidimutans</name>
    <dbReference type="NCBI Taxonomy" id="2599293"/>
    <lineage>
        <taxon>Bacteria</taxon>
        <taxon>Bacillati</taxon>
        <taxon>Actinomycetota</taxon>
        <taxon>Actinomycetes</taxon>
        <taxon>Micrococcales</taxon>
        <taxon>Microbacteriaceae</taxon>
        <taxon>Humibacter</taxon>
    </lineage>
</organism>
<evidence type="ECO:0000256" key="6">
    <source>
        <dbReference type="ARBA" id="ARBA00023268"/>
    </source>
</evidence>
<dbReference type="InterPro" id="IPR001460">
    <property type="entry name" value="PCN-bd_Tpept"/>
</dbReference>
<dbReference type="PANTHER" id="PTHR32282">
    <property type="entry name" value="BINDING PROTEIN TRANSPEPTIDASE, PUTATIVE-RELATED"/>
    <property type="match status" value="1"/>
</dbReference>
<keyword evidence="4" id="KW-0808">Transferase</keyword>
<comment type="catalytic activity">
    <reaction evidence="7">
        <text>Preferential cleavage: (Ac)2-L-Lys-D-Ala-|-D-Ala. Also transpeptidation of peptidyl-alanyl moieties that are N-acyl substituents of D-alanine.</text>
        <dbReference type="EC" id="3.4.16.4"/>
    </reaction>
</comment>
<evidence type="ECO:0000313" key="14">
    <source>
        <dbReference type="Proteomes" id="UP000320216"/>
    </source>
</evidence>
<sequence>MKSRRTGVLAALGGFVALSAAAGILVAASVTPGAAAAALAVSDATNAFNGLPDYLALQPLDQTTTFYATKDGKAVPIATFYAQNRQDVAFDQIAQSVKDAAVDTEDPRFYSEGGIDVLGTVRGALSTASGSEVQGGSSITQQYVKNVLVQRCDQDDVVDSTASAAVQAKQQKTFEQCYEDAAGVTVSRKLQEMRYAIGLDQRYSKDQILQSYLNIVGFGGQVYGVQAAAKYYFGVDASDLTLAQSATLVAILNNPNNLRLDEDEATNPANNATNGFKATKARRDYVLQRMLVHKSITEAEYKAAVATPVAPKITPVQSGCESAVTYDAGFFCNYVEHVMLQNPVFGKTADQRWIAFQRGGLNVYTTLNLDLQSTAQSALSTWVPATDTQVDIGGANVSVEVGTGRIVTMVQNKSYNDTGGGGAGSTAVNYNTDYSYGGSDGFQTGSSFKAFDLGAWFEAGHSAYEEVNGHYSGYSFPFDAFTASCEGGQLSGSTYPVDNDSSSEGGEMSVLQATEESVNTVFVQMATELDLCNIANVAKALGVHAANPAPTSDGGNPFLIEPSMVIGTNYIAPLTMATAYAGIANNGVFCSNVAIDKITTTTGSSVAVPKSTCKQAIPSTVAAALAWTLQHVIEDGTATSANPDDGIPILAKTGTTDNYEQNWLVTSSSKVANAIWVGQISGSQNLQYYDYNGSELAYAKFYADQTILRALDATYGGSAFTSPPDSMLYGSSLQSGPATSGKGAANGTGTQNGDTDQNGTGDGTGTGQGSGDGTGDNGNGSDTGSGSGPTSTPNPSPSQGTNSSGGG</sequence>
<dbReference type="SUPFAM" id="SSF53955">
    <property type="entry name" value="Lysozyme-like"/>
    <property type="match status" value="1"/>
</dbReference>
<dbReference type="Pfam" id="PF00905">
    <property type="entry name" value="Transpeptidase"/>
    <property type="match status" value="1"/>
</dbReference>
<gene>
    <name evidence="13" type="ORF">FPZ11_17740</name>
</gene>
<dbReference type="GO" id="GO:0030288">
    <property type="term" value="C:outer membrane-bounded periplasmic space"/>
    <property type="evidence" value="ECO:0007669"/>
    <property type="project" value="TreeGrafter"/>
</dbReference>
<keyword evidence="3" id="KW-0328">Glycosyltransferase</keyword>
<evidence type="ECO:0000256" key="2">
    <source>
        <dbReference type="ARBA" id="ARBA00022670"/>
    </source>
</evidence>
<feature type="domain" description="Penicillin-binding protein transpeptidase" evidence="11">
    <location>
        <begin position="397"/>
        <end position="661"/>
    </location>
</feature>
<feature type="compositionally biased region" description="Low complexity" evidence="9">
    <location>
        <begin position="788"/>
        <end position="807"/>
    </location>
</feature>
<proteinExistence type="predicted"/>
<evidence type="ECO:0000256" key="1">
    <source>
        <dbReference type="ARBA" id="ARBA00022645"/>
    </source>
</evidence>
<evidence type="ECO:0000259" key="11">
    <source>
        <dbReference type="Pfam" id="PF00905"/>
    </source>
</evidence>
<dbReference type="GO" id="GO:0008658">
    <property type="term" value="F:penicillin binding"/>
    <property type="evidence" value="ECO:0007669"/>
    <property type="project" value="InterPro"/>
</dbReference>
<keyword evidence="10" id="KW-0732">Signal</keyword>
<reference evidence="13 14" key="1">
    <citation type="submission" date="2019-07" db="EMBL/GenBank/DDBJ databases">
        <title>Full genome sequence of Humibacter sp. WJ7-1.</title>
        <authorList>
            <person name="Im W.-T."/>
        </authorList>
    </citation>
    <scope>NUCLEOTIDE SEQUENCE [LARGE SCALE GENOMIC DNA]</scope>
    <source>
        <strain evidence="13 14">WJ7-1</strain>
    </source>
</reference>
<dbReference type="RefSeq" id="WP_146322352.1">
    <property type="nucleotide sequence ID" value="NZ_CP042305.1"/>
</dbReference>
<dbReference type="EMBL" id="CP042305">
    <property type="protein sequence ID" value="QDZ16348.1"/>
    <property type="molecule type" value="Genomic_DNA"/>
</dbReference>
<keyword evidence="2" id="KW-0645">Protease</keyword>
<feature type="compositionally biased region" description="Gly residues" evidence="9">
    <location>
        <begin position="760"/>
        <end position="787"/>
    </location>
</feature>
<dbReference type="OrthoDB" id="9766909at2"/>
<evidence type="ECO:0000256" key="7">
    <source>
        <dbReference type="ARBA" id="ARBA00034000"/>
    </source>
</evidence>
<name>A0A5B8M6L1_9MICO</name>
<dbReference type="AlphaFoldDB" id="A0A5B8M6L1"/>
<dbReference type="InterPro" id="IPR012338">
    <property type="entry name" value="Beta-lactam/transpept-like"/>
</dbReference>
<evidence type="ECO:0000256" key="3">
    <source>
        <dbReference type="ARBA" id="ARBA00022676"/>
    </source>
</evidence>
<dbReference type="GO" id="GO:0008955">
    <property type="term" value="F:peptidoglycan glycosyltransferase activity"/>
    <property type="evidence" value="ECO:0007669"/>
    <property type="project" value="UniProtKB-EC"/>
</dbReference>
<evidence type="ECO:0000256" key="9">
    <source>
        <dbReference type="SAM" id="MobiDB-lite"/>
    </source>
</evidence>
<dbReference type="InterPro" id="IPR023346">
    <property type="entry name" value="Lysozyme-like_dom_sf"/>
</dbReference>
<dbReference type="GO" id="GO:0009252">
    <property type="term" value="P:peptidoglycan biosynthetic process"/>
    <property type="evidence" value="ECO:0007669"/>
    <property type="project" value="TreeGrafter"/>
</dbReference>